<dbReference type="PANTHER" id="PTHR32282:SF32">
    <property type="entry name" value="PENICILLIN-BINDING PROTEIN 2A"/>
    <property type="match status" value="1"/>
</dbReference>
<protein>
    <submittedName>
        <fullName evidence="20">PBP1A family penicillin-binding protein</fullName>
    </submittedName>
</protein>
<keyword evidence="21" id="KW-1185">Reference proteome</keyword>
<evidence type="ECO:0000256" key="5">
    <source>
        <dbReference type="ARBA" id="ARBA00022679"/>
    </source>
</evidence>
<evidence type="ECO:0000256" key="4">
    <source>
        <dbReference type="ARBA" id="ARBA00022676"/>
    </source>
</evidence>
<keyword evidence="8" id="KW-0133">Cell shape</keyword>
<dbReference type="InterPro" id="IPR001264">
    <property type="entry name" value="Glyco_trans_51"/>
</dbReference>
<feature type="compositionally biased region" description="Basic and acidic residues" evidence="16">
    <location>
        <begin position="650"/>
        <end position="707"/>
    </location>
</feature>
<evidence type="ECO:0000256" key="13">
    <source>
        <dbReference type="ARBA" id="ARBA00023316"/>
    </source>
</evidence>
<gene>
    <name evidence="20" type="ORF">ACFFSY_21830</name>
</gene>
<dbReference type="Gene3D" id="3.40.710.10">
    <property type="entry name" value="DD-peptidase/beta-lactamase superfamily"/>
    <property type="match status" value="1"/>
</dbReference>
<sequence>MREKKIHSALPGRTMLTRVGIILLAGIVVSGAAGVGTFKMMVAAQDVSPLSEPLHNATVILDQNGKEASRISLNKVEPVAFAELPDALVQAVVAVEDKRFFEHDGADLRSISRALYANLSAGGKVEGGSTITQQLAKNVFLSHEKTWTRKWNELLLAQKIETEYGKEQIFELYMNHIYFGEGAWGIKRAASVYFGKDVKKLTLAESALLAGIIKAPSALTPKKHLAEAKARRNVVLDLMKEQGRISAEQYAAAIMEPIKLLEEKQDRTEAIRYPYYVDEVIREATEVYGLTEEEVLHGGLRIYTALDPVMQQAVEQTYANDELFPASRDEQLIQSAAVLVDPRDGGIRALVGGRGDATFRSLNRATQMKRQPGSTMKPIAVYAPALEKGRQPGTIIVDEPVDFDGYSPKNADGQYHGAVTLYDALIHSYNVPAVKTLNEIGIETGMAYAEKFGLALTDRDRGLGLALGGLQEGESPLAMAEAFGTLANGGIRIPSYTIVRIENEAGTVLASRAETKPVQAVSAETARTMTAMLEGVVQEGTGKTAAIERRPVAGKTGTTQMPGTNGDGAKDNWFVGYTPQLAAAVWLGYDRSDAEHYLTTTSKAAAAVFRAIMSGALANEPVMAFQPVGGVPPVKLQQPVQRQDGDDDQEDRKDRKDRNEREVRDWLKELDKQKKKREQEIEKFRKEVDKKKNERKEKHGHKGKGED</sequence>
<accession>A0ABV5KTM2</accession>
<comment type="catalytic activity">
    <reaction evidence="15">
        <text>[GlcNAc-(1-&gt;4)-Mur2Ac(oyl-L-Ala-gamma-D-Glu-L-Lys-D-Ala-D-Ala)](n)-di-trans,octa-cis-undecaprenyl diphosphate + beta-D-GlcNAc-(1-&gt;4)-Mur2Ac(oyl-L-Ala-gamma-D-Glu-L-Lys-D-Ala-D-Ala)-di-trans,octa-cis-undecaprenyl diphosphate = [GlcNAc-(1-&gt;4)-Mur2Ac(oyl-L-Ala-gamma-D-Glu-L-Lys-D-Ala-D-Ala)](n+1)-di-trans,octa-cis-undecaprenyl diphosphate + di-trans,octa-cis-undecaprenyl diphosphate + H(+)</text>
        <dbReference type="Rhea" id="RHEA:23708"/>
        <dbReference type="Rhea" id="RHEA-COMP:9602"/>
        <dbReference type="Rhea" id="RHEA-COMP:9603"/>
        <dbReference type="ChEBI" id="CHEBI:15378"/>
        <dbReference type="ChEBI" id="CHEBI:58405"/>
        <dbReference type="ChEBI" id="CHEBI:60033"/>
        <dbReference type="ChEBI" id="CHEBI:78435"/>
        <dbReference type="EC" id="2.4.99.28"/>
    </reaction>
</comment>
<proteinExistence type="predicted"/>
<dbReference type="PANTHER" id="PTHR32282">
    <property type="entry name" value="BINDING PROTEIN TRANSPEPTIDASE, PUTATIVE-RELATED"/>
    <property type="match status" value="1"/>
</dbReference>
<keyword evidence="6 17" id="KW-0812">Transmembrane</keyword>
<dbReference type="InterPro" id="IPR023346">
    <property type="entry name" value="Lysozyme-like_dom_sf"/>
</dbReference>
<dbReference type="InterPro" id="IPR036950">
    <property type="entry name" value="PBP_transglycosylase"/>
</dbReference>
<evidence type="ECO:0000256" key="12">
    <source>
        <dbReference type="ARBA" id="ARBA00023268"/>
    </source>
</evidence>
<comment type="caution">
    <text evidence="20">The sequence shown here is derived from an EMBL/GenBank/DDBJ whole genome shotgun (WGS) entry which is preliminary data.</text>
</comment>
<reference evidence="20 21" key="1">
    <citation type="submission" date="2024-09" db="EMBL/GenBank/DDBJ databases">
        <authorList>
            <person name="Sun Q."/>
            <person name="Mori K."/>
        </authorList>
    </citation>
    <scope>NUCLEOTIDE SEQUENCE [LARGE SCALE GENOMIC DNA]</scope>
    <source>
        <strain evidence="20 21">TISTR 2452</strain>
    </source>
</reference>
<feature type="transmembrane region" description="Helical" evidence="17">
    <location>
        <begin position="21"/>
        <end position="42"/>
    </location>
</feature>
<feature type="domain" description="Penicillin-binding protein transpeptidase" evidence="18">
    <location>
        <begin position="336"/>
        <end position="613"/>
    </location>
</feature>
<keyword evidence="11 17" id="KW-0472">Membrane</keyword>
<keyword evidence="9" id="KW-0573">Peptidoglycan synthesis</keyword>
<evidence type="ECO:0000256" key="11">
    <source>
        <dbReference type="ARBA" id="ARBA00023136"/>
    </source>
</evidence>
<dbReference type="SUPFAM" id="SSF56601">
    <property type="entry name" value="beta-lactamase/transpeptidase-like"/>
    <property type="match status" value="1"/>
</dbReference>
<keyword evidence="10 17" id="KW-1133">Transmembrane helix</keyword>
<evidence type="ECO:0000256" key="10">
    <source>
        <dbReference type="ARBA" id="ARBA00022989"/>
    </source>
</evidence>
<dbReference type="InterPro" id="IPR012338">
    <property type="entry name" value="Beta-lactam/transpept-like"/>
</dbReference>
<keyword evidence="13" id="KW-0961">Cell wall biogenesis/degradation</keyword>
<feature type="region of interest" description="Disordered" evidence="16">
    <location>
        <begin position="629"/>
        <end position="707"/>
    </location>
</feature>
<dbReference type="NCBIfam" id="TIGR02074">
    <property type="entry name" value="PBP_1a_fam"/>
    <property type="match status" value="1"/>
</dbReference>
<keyword evidence="7" id="KW-0378">Hydrolase</keyword>
<comment type="catalytic activity">
    <reaction evidence="14">
        <text>Preferential cleavage: (Ac)2-L-Lys-D-Ala-|-D-Ala. Also transpeptidation of peptidyl-alanyl moieties that are N-acyl substituents of D-alanine.</text>
        <dbReference type="EC" id="3.4.16.4"/>
    </reaction>
</comment>
<feature type="domain" description="Glycosyl transferase family 51" evidence="19">
    <location>
        <begin position="68"/>
        <end position="239"/>
    </location>
</feature>
<keyword evidence="2" id="KW-0121">Carboxypeptidase</keyword>
<dbReference type="RefSeq" id="WP_377498034.1">
    <property type="nucleotide sequence ID" value="NZ_JBHMDO010000034.1"/>
</dbReference>
<keyword evidence="3" id="KW-0645">Protease</keyword>
<evidence type="ECO:0000256" key="2">
    <source>
        <dbReference type="ARBA" id="ARBA00022645"/>
    </source>
</evidence>
<evidence type="ECO:0000256" key="15">
    <source>
        <dbReference type="ARBA" id="ARBA00049902"/>
    </source>
</evidence>
<keyword evidence="4" id="KW-0328">Glycosyltransferase</keyword>
<dbReference type="InterPro" id="IPR001460">
    <property type="entry name" value="PCN-bd_Tpept"/>
</dbReference>
<dbReference type="Pfam" id="PF00905">
    <property type="entry name" value="Transpeptidase"/>
    <property type="match status" value="1"/>
</dbReference>
<dbReference type="InterPro" id="IPR050396">
    <property type="entry name" value="Glycosyltr_51/Transpeptidase"/>
</dbReference>
<dbReference type="EMBL" id="JBHMDO010000034">
    <property type="protein sequence ID" value="MFB9328583.1"/>
    <property type="molecule type" value="Genomic_DNA"/>
</dbReference>
<evidence type="ECO:0000256" key="16">
    <source>
        <dbReference type="SAM" id="MobiDB-lite"/>
    </source>
</evidence>
<dbReference type="Proteomes" id="UP001589747">
    <property type="component" value="Unassembled WGS sequence"/>
</dbReference>
<dbReference type="SUPFAM" id="SSF53955">
    <property type="entry name" value="Lysozyme-like"/>
    <property type="match status" value="1"/>
</dbReference>
<evidence type="ECO:0000256" key="8">
    <source>
        <dbReference type="ARBA" id="ARBA00022960"/>
    </source>
</evidence>
<dbReference type="Pfam" id="PF00912">
    <property type="entry name" value="Transgly"/>
    <property type="match status" value="1"/>
</dbReference>
<evidence type="ECO:0000259" key="19">
    <source>
        <dbReference type="Pfam" id="PF00912"/>
    </source>
</evidence>
<evidence type="ECO:0000256" key="6">
    <source>
        <dbReference type="ARBA" id="ARBA00022692"/>
    </source>
</evidence>
<evidence type="ECO:0000256" key="7">
    <source>
        <dbReference type="ARBA" id="ARBA00022801"/>
    </source>
</evidence>
<evidence type="ECO:0000259" key="18">
    <source>
        <dbReference type="Pfam" id="PF00905"/>
    </source>
</evidence>
<evidence type="ECO:0000256" key="14">
    <source>
        <dbReference type="ARBA" id="ARBA00034000"/>
    </source>
</evidence>
<keyword evidence="1" id="KW-1003">Cell membrane</keyword>
<keyword evidence="12" id="KW-0511">Multifunctional enzyme</keyword>
<evidence type="ECO:0000313" key="20">
    <source>
        <dbReference type="EMBL" id="MFB9328583.1"/>
    </source>
</evidence>
<evidence type="ECO:0000313" key="21">
    <source>
        <dbReference type="Proteomes" id="UP001589747"/>
    </source>
</evidence>
<keyword evidence="5" id="KW-0808">Transferase</keyword>
<evidence type="ECO:0000256" key="1">
    <source>
        <dbReference type="ARBA" id="ARBA00022475"/>
    </source>
</evidence>
<evidence type="ECO:0000256" key="9">
    <source>
        <dbReference type="ARBA" id="ARBA00022984"/>
    </source>
</evidence>
<name>A0ABV5KTM2_9BACL</name>
<evidence type="ECO:0000256" key="3">
    <source>
        <dbReference type="ARBA" id="ARBA00022670"/>
    </source>
</evidence>
<dbReference type="Gene3D" id="1.10.3810.10">
    <property type="entry name" value="Biosynthetic peptidoglycan transglycosylase-like"/>
    <property type="match status" value="1"/>
</dbReference>
<organism evidence="20 21">
    <name type="scientific">Paenibacillus aurantiacus</name>
    <dbReference type="NCBI Taxonomy" id="1936118"/>
    <lineage>
        <taxon>Bacteria</taxon>
        <taxon>Bacillati</taxon>
        <taxon>Bacillota</taxon>
        <taxon>Bacilli</taxon>
        <taxon>Bacillales</taxon>
        <taxon>Paenibacillaceae</taxon>
        <taxon>Paenibacillus</taxon>
    </lineage>
</organism>
<evidence type="ECO:0000256" key="17">
    <source>
        <dbReference type="SAM" id="Phobius"/>
    </source>
</evidence>